<dbReference type="EMBL" id="JAUEPP010000007">
    <property type="protein sequence ID" value="KAK3339487.1"/>
    <property type="molecule type" value="Genomic_DNA"/>
</dbReference>
<dbReference type="Pfam" id="PF26639">
    <property type="entry name" value="Het-6_barrel"/>
    <property type="match status" value="1"/>
</dbReference>
<dbReference type="PANTHER" id="PTHR24148">
    <property type="entry name" value="ANKYRIN REPEAT DOMAIN-CONTAINING PROTEIN 39 HOMOLOG-RELATED"/>
    <property type="match status" value="1"/>
</dbReference>
<dbReference type="GeneID" id="87864531"/>
<dbReference type="RefSeq" id="XP_062678847.1">
    <property type="nucleotide sequence ID" value="XM_062827377.1"/>
</dbReference>
<feature type="domain" description="Heterokaryon incompatibility" evidence="1">
    <location>
        <begin position="49"/>
        <end position="215"/>
    </location>
</feature>
<name>A0AAE0JAQ1_9PEZI</name>
<dbReference type="InterPro" id="IPR052895">
    <property type="entry name" value="HetReg/Transcr_Mod"/>
</dbReference>
<organism evidence="2 3">
    <name type="scientific">Neurospora tetraspora</name>
    <dbReference type="NCBI Taxonomy" id="94610"/>
    <lineage>
        <taxon>Eukaryota</taxon>
        <taxon>Fungi</taxon>
        <taxon>Dikarya</taxon>
        <taxon>Ascomycota</taxon>
        <taxon>Pezizomycotina</taxon>
        <taxon>Sordariomycetes</taxon>
        <taxon>Sordariomycetidae</taxon>
        <taxon>Sordariales</taxon>
        <taxon>Sordariaceae</taxon>
        <taxon>Neurospora</taxon>
    </lineage>
</organism>
<dbReference type="Pfam" id="PF06985">
    <property type="entry name" value="HET"/>
    <property type="match status" value="1"/>
</dbReference>
<dbReference type="InterPro" id="IPR010730">
    <property type="entry name" value="HET"/>
</dbReference>
<reference evidence="2" key="1">
    <citation type="journal article" date="2023" name="Mol. Phylogenet. Evol.">
        <title>Genome-scale phylogeny and comparative genomics of the fungal order Sordariales.</title>
        <authorList>
            <person name="Hensen N."/>
            <person name="Bonometti L."/>
            <person name="Westerberg I."/>
            <person name="Brannstrom I.O."/>
            <person name="Guillou S."/>
            <person name="Cros-Aarteil S."/>
            <person name="Calhoun S."/>
            <person name="Haridas S."/>
            <person name="Kuo A."/>
            <person name="Mondo S."/>
            <person name="Pangilinan J."/>
            <person name="Riley R."/>
            <person name="LaButti K."/>
            <person name="Andreopoulos B."/>
            <person name="Lipzen A."/>
            <person name="Chen C."/>
            <person name="Yan M."/>
            <person name="Daum C."/>
            <person name="Ng V."/>
            <person name="Clum A."/>
            <person name="Steindorff A."/>
            <person name="Ohm R.A."/>
            <person name="Martin F."/>
            <person name="Silar P."/>
            <person name="Natvig D.O."/>
            <person name="Lalanne C."/>
            <person name="Gautier V."/>
            <person name="Ament-Velasquez S.L."/>
            <person name="Kruys A."/>
            <person name="Hutchinson M.I."/>
            <person name="Powell A.J."/>
            <person name="Barry K."/>
            <person name="Miller A.N."/>
            <person name="Grigoriev I.V."/>
            <person name="Debuchy R."/>
            <person name="Gladieux P."/>
            <person name="Hiltunen Thoren M."/>
            <person name="Johannesson H."/>
        </authorList>
    </citation>
    <scope>NUCLEOTIDE SEQUENCE</scope>
    <source>
        <strain evidence="2">CBS 560.94</strain>
    </source>
</reference>
<evidence type="ECO:0000259" key="1">
    <source>
        <dbReference type="Pfam" id="PF06985"/>
    </source>
</evidence>
<evidence type="ECO:0000313" key="2">
    <source>
        <dbReference type="EMBL" id="KAK3339487.1"/>
    </source>
</evidence>
<sequence length="608" mass="68930">MASIYTEIQLEGNSDSIRILELAPLGPSLSTGVLHGRLTRAYLHRSPDYTALSYVWGPPEFTHSITLNDSHTVPITETLFDALKELASDKANAGGLSLWIDQVCINQTDDSEKASQVQMMSRIFRQANLVIGWLGPADTDSNEAMDLFRCFSLNTSSPEKTELGQDLRHRLKLEWTTDQEGRSVNPLEQERNSAGLACVAILYRPWFKRLWIVQELVLARKLELRCGSATISDSQFFTALESSEWKGRKKVGSFSKPLTERISSLRRLRDDLLTRNELLSFVSLAHDFQAWDCGNNHDRLNALYGISAWKNGNNSWFLPDYSISAMDLYYRFAEGYLKHTTGGLDILRYAGLGFFLASHLRQSNGAEWTCPSWVPDWRIRNRAKTLSFLGPFDATIDEAFFRVDETSKTLKVRSHRMDSISNMPQTIFSTTDRTIMQDIFALSQSYTGKKMEDFVSAITTEGPFSRPGQVSKQDQMVEAFKAWKERQERLEYVYAGHDESESLGVPYIPDDLADHFAAMALGLFRNRSFFETTNGRLGVGPAHVKEGDTILFIYGLRTPFVVRKCTADLSDSSYILMGDCVVSRYETYELGRARYSSSSYLHREITLV</sequence>
<keyword evidence="3" id="KW-1185">Reference proteome</keyword>
<comment type="caution">
    <text evidence="2">The sequence shown here is derived from an EMBL/GenBank/DDBJ whole genome shotgun (WGS) entry which is preliminary data.</text>
</comment>
<dbReference type="PANTHER" id="PTHR24148:SF82">
    <property type="entry name" value="HETEROKARYON INCOMPATIBILITY DOMAIN-CONTAINING PROTEIN"/>
    <property type="match status" value="1"/>
</dbReference>
<dbReference type="Proteomes" id="UP001278500">
    <property type="component" value="Unassembled WGS sequence"/>
</dbReference>
<reference evidence="2" key="2">
    <citation type="submission" date="2023-06" db="EMBL/GenBank/DDBJ databases">
        <authorList>
            <consortium name="Lawrence Berkeley National Laboratory"/>
            <person name="Haridas S."/>
            <person name="Hensen N."/>
            <person name="Bonometti L."/>
            <person name="Westerberg I."/>
            <person name="Brannstrom I.O."/>
            <person name="Guillou S."/>
            <person name="Cros-Aarteil S."/>
            <person name="Calhoun S."/>
            <person name="Kuo A."/>
            <person name="Mondo S."/>
            <person name="Pangilinan J."/>
            <person name="Riley R."/>
            <person name="Labutti K."/>
            <person name="Andreopoulos B."/>
            <person name="Lipzen A."/>
            <person name="Chen C."/>
            <person name="Yanf M."/>
            <person name="Daum C."/>
            <person name="Ng V."/>
            <person name="Clum A."/>
            <person name="Steindorff A."/>
            <person name="Ohm R."/>
            <person name="Martin F."/>
            <person name="Silar P."/>
            <person name="Natvig D."/>
            <person name="Lalanne C."/>
            <person name="Gautier V."/>
            <person name="Ament-Velasquez S.L."/>
            <person name="Kruys A."/>
            <person name="Hutchinson M.I."/>
            <person name="Powell A.J."/>
            <person name="Barry K."/>
            <person name="Miller A.N."/>
            <person name="Grigoriev I.V."/>
            <person name="Debuchy R."/>
            <person name="Gladieux P."/>
            <person name="Thoren M.H."/>
            <person name="Johannesson H."/>
        </authorList>
    </citation>
    <scope>NUCLEOTIDE SEQUENCE</scope>
    <source>
        <strain evidence="2">CBS 560.94</strain>
    </source>
</reference>
<accession>A0AAE0JAQ1</accession>
<proteinExistence type="predicted"/>
<gene>
    <name evidence="2" type="ORF">B0H65DRAFT_476658</name>
</gene>
<dbReference type="AlphaFoldDB" id="A0AAE0JAQ1"/>
<evidence type="ECO:0000313" key="3">
    <source>
        <dbReference type="Proteomes" id="UP001278500"/>
    </source>
</evidence>
<protein>
    <submittedName>
        <fullName evidence="2">Heterokaryon incompatibility protein-domain-containing protein</fullName>
    </submittedName>
</protein>